<evidence type="ECO:0000313" key="8">
    <source>
        <dbReference type="EMBL" id="SMQ49609.1"/>
    </source>
</evidence>
<dbReference type="AlphaFoldDB" id="A0A1X7RQB9"/>
<evidence type="ECO:0000313" key="9">
    <source>
        <dbReference type="Proteomes" id="UP000215127"/>
    </source>
</evidence>
<protein>
    <recommendedName>
        <fullName evidence="10">Glycosyltransferase family 31 protein</fullName>
    </recommendedName>
</protein>
<dbReference type="GO" id="GO:0016020">
    <property type="term" value="C:membrane"/>
    <property type="evidence" value="ECO:0007669"/>
    <property type="project" value="UniProtKB-SubCell"/>
</dbReference>
<reference evidence="8 9" key="1">
    <citation type="submission" date="2016-06" db="EMBL/GenBank/DDBJ databases">
        <authorList>
            <person name="Kjaerup R.B."/>
            <person name="Dalgaard T.S."/>
            <person name="Juul-Madsen H.R."/>
        </authorList>
    </citation>
    <scope>NUCLEOTIDE SEQUENCE [LARGE SCALE GENOMIC DNA]</scope>
</reference>
<gene>
    <name evidence="8" type="ORF">ZT3D7_G4760</name>
</gene>
<dbReference type="PANTHER" id="PTHR23033">
    <property type="entry name" value="BETA1,3-GALACTOSYLTRANSFERASE"/>
    <property type="match status" value="1"/>
</dbReference>
<evidence type="ECO:0000256" key="1">
    <source>
        <dbReference type="ARBA" id="ARBA00004606"/>
    </source>
</evidence>
<dbReference type="PANTHER" id="PTHR23033:SF40">
    <property type="entry name" value="APPLE DOMAIN-CONTAINING PROTEIN"/>
    <property type="match status" value="1"/>
</dbReference>
<comment type="subcellular location">
    <subcellularLocation>
        <location evidence="1">Membrane</location>
        <topology evidence="1">Single-pass type II membrane protein</topology>
    </subcellularLocation>
</comment>
<organism evidence="8 9">
    <name type="scientific">Zymoseptoria tritici (strain ST99CH_3D7)</name>
    <dbReference type="NCBI Taxonomy" id="1276538"/>
    <lineage>
        <taxon>Eukaryota</taxon>
        <taxon>Fungi</taxon>
        <taxon>Dikarya</taxon>
        <taxon>Ascomycota</taxon>
        <taxon>Pezizomycotina</taxon>
        <taxon>Dothideomycetes</taxon>
        <taxon>Dothideomycetidae</taxon>
        <taxon>Mycosphaerellales</taxon>
        <taxon>Mycosphaerellaceae</taxon>
        <taxon>Zymoseptoria</taxon>
    </lineage>
</organism>
<evidence type="ECO:0000256" key="3">
    <source>
        <dbReference type="ARBA" id="ARBA00022692"/>
    </source>
</evidence>
<dbReference type="EMBL" id="LT853695">
    <property type="protein sequence ID" value="SMQ49609.1"/>
    <property type="molecule type" value="Genomic_DNA"/>
</dbReference>
<name>A0A1X7RQB9_ZYMT9</name>
<keyword evidence="6 7" id="KW-0472">Membrane</keyword>
<evidence type="ECO:0000256" key="7">
    <source>
        <dbReference type="SAM" id="Phobius"/>
    </source>
</evidence>
<dbReference type="InterPro" id="IPR026050">
    <property type="entry name" value="C1GALT1/C1GALT1_chp1"/>
</dbReference>
<keyword evidence="5 7" id="KW-1133">Transmembrane helix</keyword>
<dbReference type="Gene3D" id="3.90.550.50">
    <property type="match status" value="1"/>
</dbReference>
<keyword evidence="4" id="KW-0735">Signal-anchor</keyword>
<keyword evidence="3 7" id="KW-0812">Transmembrane</keyword>
<sequence length="497" mass="56159">MKIFDAATWPKSLTRTIRVLLCGAVFSGVYFAIALHRADSGLQRVELNVAHGLDDNTLPSSDWRSPRPDCGVHKDPGNIAIIVKTGATVISERLPTLLLTSLRCVDNPLIFSDLEQEFGGHHVYDVLSNFSRKEGNADFDLYRTQQEYAANGRHVDLPNLRELPIVSSDWRTKGKSAAWSLDKYKFLHMIDKAWELRPDQDWYLFLEADTFISWANLLRWLPSLDPRRKLYLGSAVRMYESPYLLYFANGGSGMLLSGAAVSEFAAEGVAQKWDRRISEMWFGDYVLAAALYEEMGLQVTDAKPTMIHDEPSLIAFHSDMWCKPVVALHHLTSEEQDHLWKLDQARNTSALLFRDVYNIAYPRGLPSVEAQWDNLAQDSQYAVDSITDAPKNGSLTVADTDAHHKACQRACQRNDKCLQYVVHTQLRPLEGEKGHSIEWSCHLSRAFTLGRSRPAESGPDGVGSVQSWMSGWMSERIAEWSEQHQECAEGELVWPAM</sequence>
<evidence type="ECO:0000256" key="5">
    <source>
        <dbReference type="ARBA" id="ARBA00022989"/>
    </source>
</evidence>
<evidence type="ECO:0008006" key="10">
    <source>
        <dbReference type="Google" id="ProtNLM"/>
    </source>
</evidence>
<accession>A0A1X7RQB9</accession>
<dbReference type="STRING" id="1276538.A0A1X7RQB9"/>
<comment type="similarity">
    <text evidence="2">Belongs to the glycosyltransferase 31 family. Beta3-Gal-T subfamily.</text>
</comment>
<proteinExistence type="inferred from homology"/>
<evidence type="ECO:0000256" key="2">
    <source>
        <dbReference type="ARBA" id="ARBA00006462"/>
    </source>
</evidence>
<keyword evidence="9" id="KW-1185">Reference proteome</keyword>
<dbReference type="Proteomes" id="UP000215127">
    <property type="component" value="Chromosome 4"/>
</dbReference>
<feature type="transmembrane region" description="Helical" evidence="7">
    <location>
        <begin position="17"/>
        <end position="35"/>
    </location>
</feature>
<evidence type="ECO:0000256" key="4">
    <source>
        <dbReference type="ARBA" id="ARBA00022968"/>
    </source>
</evidence>
<evidence type="ECO:0000256" key="6">
    <source>
        <dbReference type="ARBA" id="ARBA00023136"/>
    </source>
</evidence>